<sequence length="54" mass="6041">MTIQKTKGGAWQISATVTNGHHSWVEFRTYYGTSRNSAIAGFYTTVQSMGWLLV</sequence>
<evidence type="ECO:0000313" key="1">
    <source>
        <dbReference type="EMBL" id="CAB4177990.1"/>
    </source>
</evidence>
<name>A0A6J5SJZ6_9CAUD</name>
<gene>
    <name evidence="1" type="ORF">UFOVP1013_20</name>
    <name evidence="2" type="ORF">UFOVP1364_37</name>
    <name evidence="3" type="ORF">UFOVP1462_20</name>
    <name evidence="4" type="ORF">UFOVP1550_29</name>
</gene>
<organism evidence="3">
    <name type="scientific">uncultured Caudovirales phage</name>
    <dbReference type="NCBI Taxonomy" id="2100421"/>
    <lineage>
        <taxon>Viruses</taxon>
        <taxon>Duplodnaviria</taxon>
        <taxon>Heunggongvirae</taxon>
        <taxon>Uroviricota</taxon>
        <taxon>Caudoviricetes</taxon>
        <taxon>Peduoviridae</taxon>
        <taxon>Maltschvirus</taxon>
        <taxon>Maltschvirus maltsch</taxon>
    </lineage>
</organism>
<evidence type="ECO:0000313" key="3">
    <source>
        <dbReference type="EMBL" id="CAB4214178.1"/>
    </source>
</evidence>
<reference evidence="3" key="1">
    <citation type="submission" date="2020-05" db="EMBL/GenBank/DDBJ databases">
        <authorList>
            <person name="Chiriac C."/>
            <person name="Salcher M."/>
            <person name="Ghai R."/>
            <person name="Kavagutti S V."/>
        </authorList>
    </citation>
    <scope>NUCLEOTIDE SEQUENCE</scope>
</reference>
<evidence type="ECO:0000313" key="2">
    <source>
        <dbReference type="EMBL" id="CAB4202805.1"/>
    </source>
</evidence>
<accession>A0A6J5SJZ6</accession>
<proteinExistence type="predicted"/>
<evidence type="ECO:0000313" key="4">
    <source>
        <dbReference type="EMBL" id="CAB5228720.1"/>
    </source>
</evidence>
<dbReference type="EMBL" id="LR796960">
    <property type="protein sequence ID" value="CAB4177990.1"/>
    <property type="molecule type" value="Genomic_DNA"/>
</dbReference>
<dbReference type="EMBL" id="LR797313">
    <property type="protein sequence ID" value="CAB4202805.1"/>
    <property type="molecule type" value="Genomic_DNA"/>
</dbReference>
<dbReference type="EMBL" id="LR797410">
    <property type="protein sequence ID" value="CAB4214178.1"/>
    <property type="molecule type" value="Genomic_DNA"/>
</dbReference>
<protein>
    <submittedName>
        <fullName evidence="3">Uncharacterized protein</fullName>
    </submittedName>
</protein>
<dbReference type="EMBL" id="LR798392">
    <property type="protein sequence ID" value="CAB5228720.1"/>
    <property type="molecule type" value="Genomic_DNA"/>
</dbReference>